<keyword evidence="1" id="KW-0687">Ribonucleoprotein</keyword>
<organism evidence="1 2">
    <name type="scientific">Sporanaerobium hydrogeniformans</name>
    <dbReference type="NCBI Taxonomy" id="3072179"/>
    <lineage>
        <taxon>Bacteria</taxon>
        <taxon>Bacillati</taxon>
        <taxon>Bacillota</taxon>
        <taxon>Clostridia</taxon>
        <taxon>Lachnospirales</taxon>
        <taxon>Lachnospiraceae</taxon>
        <taxon>Sporanaerobium</taxon>
    </lineage>
</organism>
<name>A0AC61DJC0_9FIRM</name>
<evidence type="ECO:0000313" key="2">
    <source>
        <dbReference type="Proteomes" id="UP000224460"/>
    </source>
</evidence>
<gene>
    <name evidence="1" type="ORF">CS063_01950</name>
</gene>
<proteinExistence type="predicted"/>
<dbReference type="Proteomes" id="UP000224460">
    <property type="component" value="Unassembled WGS sequence"/>
</dbReference>
<keyword evidence="2" id="KW-1185">Reference proteome</keyword>
<sequence>MSTLTLKSRDPKVKARGLRRAGFIPCCIYGPQLPESLSAQLEESIAERLLREKGIGSKMEVELNGQKIWVLLKEVTHNTLKNTIEHIDLQALDANTRVNSTAKVILTNRDKVLGMTEQVLFKIPYIALPADIFESVTIDLSGLKIGNRITLKDVDIPQNVELLIDADSLILTVSDNKRA</sequence>
<protein>
    <submittedName>
        <fullName evidence="1">50S ribosomal protein L25</fullName>
    </submittedName>
</protein>
<keyword evidence="1" id="KW-0689">Ribosomal protein</keyword>
<comment type="caution">
    <text evidence="1">The sequence shown here is derived from an EMBL/GenBank/DDBJ whole genome shotgun (WGS) entry which is preliminary data.</text>
</comment>
<reference evidence="1" key="1">
    <citation type="submission" date="2017-10" db="EMBL/GenBank/DDBJ databases">
        <title>Genome sequence of cellulolytic Lachnospiraceae bacterium XHS1971 isolated from hotspring sediment.</title>
        <authorList>
            <person name="Vasudevan G."/>
            <person name="Joshi A.J."/>
            <person name="Hivarkar S."/>
            <person name="Lanjekar V.B."/>
            <person name="Dhakephalkar P.K."/>
            <person name="Dagar S."/>
        </authorList>
    </citation>
    <scope>NUCLEOTIDE SEQUENCE</scope>
    <source>
        <strain evidence="1">XHS1971</strain>
    </source>
</reference>
<dbReference type="EMBL" id="PEDL01000001">
    <property type="protein sequence ID" value="PHV72262.1"/>
    <property type="molecule type" value="Genomic_DNA"/>
</dbReference>
<accession>A0AC61DJC0</accession>
<evidence type="ECO:0000313" key="1">
    <source>
        <dbReference type="EMBL" id="PHV72262.1"/>
    </source>
</evidence>